<keyword evidence="2" id="KW-1185">Reference proteome</keyword>
<accession>A0A840RUH5</accession>
<dbReference type="EMBL" id="JACHHQ010000004">
    <property type="protein sequence ID" value="MBB5200119.1"/>
    <property type="molecule type" value="Genomic_DNA"/>
</dbReference>
<organism evidence="1 2">
    <name type="scientific">Glaciimonas immobilis</name>
    <dbReference type="NCBI Taxonomy" id="728004"/>
    <lineage>
        <taxon>Bacteria</taxon>
        <taxon>Pseudomonadati</taxon>
        <taxon>Pseudomonadota</taxon>
        <taxon>Betaproteobacteria</taxon>
        <taxon>Burkholderiales</taxon>
        <taxon>Oxalobacteraceae</taxon>
        <taxon>Glaciimonas</taxon>
    </lineage>
</organism>
<dbReference type="Proteomes" id="UP000571084">
    <property type="component" value="Unassembled WGS sequence"/>
</dbReference>
<gene>
    <name evidence="1" type="ORF">HNR39_001954</name>
</gene>
<name>A0A840RUH5_9BURK</name>
<evidence type="ECO:0000313" key="1">
    <source>
        <dbReference type="EMBL" id="MBB5200119.1"/>
    </source>
</evidence>
<sequence length="112" mass="12376">MLVGGGPTPGHFFLLRQKEVTKKKATAEASPAVGGSPIISTISRVEIPTRWRSNMVSDNSRLTAEITCNAYDGVGQLQRQLQPQPQPQPQPQTISAVDHLFPRLFFFIPSYQ</sequence>
<reference evidence="1 2" key="1">
    <citation type="submission" date="2020-08" db="EMBL/GenBank/DDBJ databases">
        <title>Genomic Encyclopedia of Type Strains, Phase IV (KMG-IV): sequencing the most valuable type-strain genomes for metagenomic binning, comparative biology and taxonomic classification.</title>
        <authorList>
            <person name="Goeker M."/>
        </authorList>
    </citation>
    <scope>NUCLEOTIDE SEQUENCE [LARGE SCALE GENOMIC DNA]</scope>
    <source>
        <strain evidence="1 2">DSM 23240</strain>
    </source>
</reference>
<comment type="caution">
    <text evidence="1">The sequence shown here is derived from an EMBL/GenBank/DDBJ whole genome shotgun (WGS) entry which is preliminary data.</text>
</comment>
<evidence type="ECO:0000313" key="2">
    <source>
        <dbReference type="Proteomes" id="UP000571084"/>
    </source>
</evidence>
<proteinExistence type="predicted"/>
<protein>
    <submittedName>
        <fullName evidence="1">Uncharacterized protein</fullName>
    </submittedName>
</protein>
<dbReference type="AlphaFoldDB" id="A0A840RUH5"/>